<dbReference type="EMBL" id="CAJOBB010023087">
    <property type="protein sequence ID" value="CAF4390327.1"/>
    <property type="molecule type" value="Genomic_DNA"/>
</dbReference>
<reference evidence="1" key="1">
    <citation type="submission" date="2021-02" db="EMBL/GenBank/DDBJ databases">
        <authorList>
            <person name="Nowell W R."/>
        </authorList>
    </citation>
    <scope>NUCLEOTIDE SEQUENCE</scope>
</reference>
<proteinExistence type="predicted"/>
<sequence>STSSIIPQYANYDVDIRKYFVTDPERINRTSFDSKPLSFTFCLLNQKQQQQIRNKCPSIMDIFENNQYSFNENDLILFKHHLSSLNLDSSFILELKNCIHQLAIDNKLDTNEIHDILIKLNFRIIHNNDVFKIIHNLQNAVSADTKDTLLSTLMKILFRIDYLEKI</sequence>
<dbReference type="Proteomes" id="UP000663868">
    <property type="component" value="Unassembled WGS sequence"/>
</dbReference>
<organism evidence="1 2">
    <name type="scientific">Adineta steineri</name>
    <dbReference type="NCBI Taxonomy" id="433720"/>
    <lineage>
        <taxon>Eukaryota</taxon>
        <taxon>Metazoa</taxon>
        <taxon>Spiralia</taxon>
        <taxon>Gnathifera</taxon>
        <taxon>Rotifera</taxon>
        <taxon>Eurotatoria</taxon>
        <taxon>Bdelloidea</taxon>
        <taxon>Adinetida</taxon>
        <taxon>Adinetidae</taxon>
        <taxon>Adineta</taxon>
    </lineage>
</organism>
<comment type="caution">
    <text evidence="1">The sequence shown here is derived from an EMBL/GenBank/DDBJ whole genome shotgun (WGS) entry which is preliminary data.</text>
</comment>
<accession>A0A820NLB4</accession>
<feature type="non-terminal residue" evidence="1">
    <location>
        <position position="166"/>
    </location>
</feature>
<dbReference type="AlphaFoldDB" id="A0A820NLB4"/>
<evidence type="ECO:0000313" key="1">
    <source>
        <dbReference type="EMBL" id="CAF4390327.1"/>
    </source>
</evidence>
<evidence type="ECO:0000313" key="2">
    <source>
        <dbReference type="Proteomes" id="UP000663868"/>
    </source>
</evidence>
<protein>
    <submittedName>
        <fullName evidence="1">Uncharacterized protein</fullName>
    </submittedName>
</protein>
<gene>
    <name evidence="1" type="ORF">KXQ929_LOCUS50423</name>
</gene>
<name>A0A820NLB4_9BILA</name>